<reference evidence="1" key="2">
    <citation type="journal article" date="2015" name="Data Brief">
        <title>Shoot transcriptome of the giant reed, Arundo donax.</title>
        <authorList>
            <person name="Barrero R.A."/>
            <person name="Guerrero F.D."/>
            <person name="Moolhuijzen P."/>
            <person name="Goolsby J.A."/>
            <person name="Tidwell J."/>
            <person name="Bellgard S.E."/>
            <person name="Bellgard M.I."/>
        </authorList>
    </citation>
    <scope>NUCLEOTIDE SEQUENCE</scope>
    <source>
        <tissue evidence="1">Shoot tissue taken approximately 20 cm above the soil surface</tissue>
    </source>
</reference>
<dbReference type="EMBL" id="GBRH01170859">
    <property type="protein sequence ID" value="JAE27037.1"/>
    <property type="molecule type" value="Transcribed_RNA"/>
</dbReference>
<protein>
    <submittedName>
        <fullName evidence="1">Uncharacterized protein</fullName>
    </submittedName>
</protein>
<reference evidence="1" key="1">
    <citation type="submission" date="2014-09" db="EMBL/GenBank/DDBJ databases">
        <authorList>
            <person name="Magalhaes I.L.F."/>
            <person name="Oliveira U."/>
            <person name="Santos F.R."/>
            <person name="Vidigal T.H.D.A."/>
            <person name="Brescovit A.D."/>
            <person name="Santos A.J."/>
        </authorList>
    </citation>
    <scope>NUCLEOTIDE SEQUENCE</scope>
    <source>
        <tissue evidence="1">Shoot tissue taken approximately 20 cm above the soil surface</tissue>
    </source>
</reference>
<dbReference type="AlphaFoldDB" id="A0A0A9GRG0"/>
<organism evidence="1">
    <name type="scientific">Arundo donax</name>
    <name type="common">Giant reed</name>
    <name type="synonym">Donax arundinaceus</name>
    <dbReference type="NCBI Taxonomy" id="35708"/>
    <lineage>
        <taxon>Eukaryota</taxon>
        <taxon>Viridiplantae</taxon>
        <taxon>Streptophyta</taxon>
        <taxon>Embryophyta</taxon>
        <taxon>Tracheophyta</taxon>
        <taxon>Spermatophyta</taxon>
        <taxon>Magnoliopsida</taxon>
        <taxon>Liliopsida</taxon>
        <taxon>Poales</taxon>
        <taxon>Poaceae</taxon>
        <taxon>PACMAD clade</taxon>
        <taxon>Arundinoideae</taxon>
        <taxon>Arundineae</taxon>
        <taxon>Arundo</taxon>
    </lineage>
</organism>
<proteinExistence type="predicted"/>
<name>A0A0A9GRG0_ARUDO</name>
<sequence length="42" mass="4872">MVQGRSFGPIAGCMDNLYVTLLLRWLVWSLREQSTKGQFKKL</sequence>
<evidence type="ECO:0000313" key="1">
    <source>
        <dbReference type="EMBL" id="JAE27037.1"/>
    </source>
</evidence>
<accession>A0A0A9GRG0</accession>